<organism evidence="2 3">
    <name type="scientific">Leishmania donovani</name>
    <dbReference type="NCBI Taxonomy" id="5661"/>
    <lineage>
        <taxon>Eukaryota</taxon>
        <taxon>Discoba</taxon>
        <taxon>Euglenozoa</taxon>
        <taxon>Kinetoplastea</taxon>
        <taxon>Metakinetoplastina</taxon>
        <taxon>Trypanosomatida</taxon>
        <taxon>Trypanosomatidae</taxon>
        <taxon>Leishmaniinae</taxon>
        <taxon>Leishmania</taxon>
    </lineage>
</organism>
<reference evidence="3" key="1">
    <citation type="submission" date="2019-02" db="EMBL/GenBank/DDBJ databases">
        <title>FDA dAtabase for Regulatory Grade micrObial Sequences (FDA-ARGOS): Supporting development and validation of Infectious Disease Dx tests.</title>
        <authorList>
            <person name="Duncan R."/>
            <person name="Fisher C."/>
            <person name="Tallon L."/>
            <person name="Sadzewicz L."/>
            <person name="Sengamalay N."/>
            <person name="Ott S."/>
            <person name="Godinez A."/>
            <person name="Nagaraj S."/>
            <person name="Vavikolanu K."/>
            <person name="Nadendla S."/>
            <person name="Aluvathingal J."/>
            <person name="Sichtig H."/>
        </authorList>
    </citation>
    <scope>NUCLEOTIDE SEQUENCE [LARGE SCALE GENOMIC DNA]</scope>
    <source>
        <strain evidence="3">FDAARGOS_361</strain>
    </source>
</reference>
<evidence type="ECO:0000313" key="2">
    <source>
        <dbReference type="EMBL" id="TPP48586.1"/>
    </source>
</evidence>
<dbReference type="AlphaFoldDB" id="A0A504XI49"/>
<gene>
    <name evidence="2" type="ORF">CGC21_14680</name>
</gene>
<dbReference type="EMBL" id="RHLC01000054">
    <property type="protein sequence ID" value="TPP48586.1"/>
    <property type="molecule type" value="Genomic_DNA"/>
</dbReference>
<protein>
    <submittedName>
        <fullName evidence="2">Uncharacterized protein</fullName>
    </submittedName>
</protein>
<dbReference type="VEuPathDB" id="TriTrypDB:LdBPK_364800.1"/>
<dbReference type="VEuPathDB" id="TriTrypDB:LdCL_360055100"/>
<sequence>MSMSACRVTPFSAGLQFTRKDVHEPPADTAVDNKSGVSDGEPQAAGRTPVREEARCFESEEERLLWKAARLRHSIETDLVPRQELAERALRHGRRQLVKLQRLSPSAAFLTFRQKCAAWCDRLRLFEELVVRTMLREAVDGAARSGDVKAPARWRKSNQWPAITNFLELQLHLCFAVKGSAAVEASSPEQSSRENSAVYRHLAAIWAAQQERLLTCDLLHRYYTLRDILHGWGNAWHVRASCADDGDNVSSTARSRLPHEPDGSCICPFTAWESLSEVDRLTSYSKICSHHLTEDVVECLEALMFTHFADVWCHVESVTSGVST</sequence>
<name>A0A504XI49_LEIDO</name>
<feature type="region of interest" description="Disordered" evidence="1">
    <location>
        <begin position="19"/>
        <end position="52"/>
    </location>
</feature>
<proteinExistence type="predicted"/>
<dbReference type="VEuPathDB" id="TriTrypDB:LDHU3_36.6460"/>
<accession>A0A504XI49</accession>
<evidence type="ECO:0000256" key="1">
    <source>
        <dbReference type="SAM" id="MobiDB-lite"/>
    </source>
</evidence>
<evidence type="ECO:0000313" key="3">
    <source>
        <dbReference type="Proteomes" id="UP000318447"/>
    </source>
</evidence>
<dbReference type="Proteomes" id="UP000318447">
    <property type="component" value="Unassembled WGS sequence"/>
</dbReference>
<comment type="caution">
    <text evidence="2">The sequence shown here is derived from an EMBL/GenBank/DDBJ whole genome shotgun (WGS) entry which is preliminary data.</text>
</comment>